<dbReference type="InterPro" id="IPR027417">
    <property type="entry name" value="P-loop_NTPase"/>
</dbReference>
<dbReference type="PANTHER" id="PTHR37816:SF3">
    <property type="entry name" value="MODULATES DNA TOPOLOGY"/>
    <property type="match status" value="1"/>
</dbReference>
<dbReference type="InterPro" id="IPR052922">
    <property type="entry name" value="Cytidylate_Kinase-2"/>
</dbReference>
<evidence type="ECO:0008006" key="3">
    <source>
        <dbReference type="Google" id="ProtNLM"/>
    </source>
</evidence>
<sequence>MKQAVPKRLAIIGLPGSGKSTFAAKVGRLLNIPVHHLDMHVFAGKRKRDRQEFLLAKEALVNGESWIIEGCSLSTLEMRFARADTILYFHLPRLLCIWRICKRLLAFDKSTADTGCLNGINWALIAYIWNFDRDKRSSIAELRKKYPAVEFRIFHRSRDVEKYLDELKRKKDDGPKKFQG</sequence>
<dbReference type="SUPFAM" id="SSF52540">
    <property type="entry name" value="P-loop containing nucleoside triphosphate hydrolases"/>
    <property type="match status" value="1"/>
</dbReference>
<dbReference type="EMBL" id="LN879502">
    <property type="protein sequence ID" value="CUI17422.1"/>
    <property type="molecule type" value="Genomic_DNA"/>
</dbReference>
<dbReference type="PATRIC" id="fig|389348.3.peg.2039"/>
<accession>A0A0U5JD36</accession>
<evidence type="ECO:0000313" key="2">
    <source>
        <dbReference type="Proteomes" id="UP000069902"/>
    </source>
</evidence>
<name>A0A0U5JD36_9BACT</name>
<dbReference type="AlphaFoldDB" id="A0A0U5JD36"/>
<dbReference type="Proteomes" id="UP000069902">
    <property type="component" value="Chromosome cPNK"/>
</dbReference>
<dbReference type="KEGG" id="pnl:PNK_1815"/>
<dbReference type="RefSeq" id="WP_059061600.1">
    <property type="nucleotide sequence ID" value="NZ_LN879502.1"/>
</dbReference>
<proteinExistence type="predicted"/>
<keyword evidence="2" id="KW-1185">Reference proteome</keyword>
<dbReference type="STRING" id="389348.PNK_1815"/>
<gene>
    <name evidence="1" type="ORF">PNK_1815</name>
</gene>
<evidence type="ECO:0000313" key="1">
    <source>
        <dbReference type="EMBL" id="CUI17422.1"/>
    </source>
</evidence>
<organism evidence="1 2">
    <name type="scientific">Candidatus Protochlamydia naegleriophila</name>
    <dbReference type="NCBI Taxonomy" id="389348"/>
    <lineage>
        <taxon>Bacteria</taxon>
        <taxon>Pseudomonadati</taxon>
        <taxon>Chlamydiota</taxon>
        <taxon>Chlamydiia</taxon>
        <taxon>Parachlamydiales</taxon>
        <taxon>Parachlamydiaceae</taxon>
        <taxon>Candidatus Protochlamydia</taxon>
    </lineage>
</organism>
<dbReference type="PANTHER" id="PTHR37816">
    <property type="entry name" value="YALI0E33011P"/>
    <property type="match status" value="1"/>
</dbReference>
<reference evidence="2" key="1">
    <citation type="submission" date="2015-09" db="EMBL/GenBank/DDBJ databases">
        <authorList>
            <person name="Bertelli C."/>
        </authorList>
    </citation>
    <scope>NUCLEOTIDE SEQUENCE [LARGE SCALE GENOMIC DNA]</scope>
    <source>
        <strain evidence="2">KNic</strain>
    </source>
</reference>
<protein>
    <recommendedName>
        <fullName evidence="3">Topology modulation protein</fullName>
    </recommendedName>
</protein>
<dbReference type="InParanoid" id="A0A0U5JD36"/>
<dbReference type="Gene3D" id="3.40.50.300">
    <property type="entry name" value="P-loop containing nucleotide triphosphate hydrolases"/>
    <property type="match status" value="1"/>
</dbReference>